<dbReference type="CDD" id="cd17496">
    <property type="entry name" value="RMtype1_S_BliBORF2384P-TRD1-CR1_like"/>
    <property type="match status" value="1"/>
</dbReference>
<dbReference type="Gene3D" id="1.10.287.1120">
    <property type="entry name" value="Bipartite methylase S protein"/>
    <property type="match status" value="1"/>
</dbReference>
<gene>
    <name evidence="6" type="ORF">ATL39_0958</name>
</gene>
<evidence type="ECO:0000313" key="7">
    <source>
        <dbReference type="Proteomes" id="UP000285120"/>
    </source>
</evidence>
<dbReference type="GO" id="GO:0003677">
    <property type="term" value="F:DNA binding"/>
    <property type="evidence" value="ECO:0007669"/>
    <property type="project" value="UniProtKB-KW"/>
</dbReference>
<dbReference type="InterPro" id="IPR000055">
    <property type="entry name" value="Restrct_endonuc_typeI_TRD"/>
</dbReference>
<evidence type="ECO:0000256" key="1">
    <source>
        <dbReference type="ARBA" id="ARBA00010923"/>
    </source>
</evidence>
<dbReference type="AlphaFoldDB" id="A0A419V5N2"/>
<dbReference type="Gene3D" id="3.90.220.20">
    <property type="entry name" value="DNA methylase specificity domains"/>
    <property type="match status" value="2"/>
</dbReference>
<dbReference type="RefSeq" id="WP_120192150.1">
    <property type="nucleotide sequence ID" value="NZ_RAPK01000007.1"/>
</dbReference>
<keyword evidence="7" id="KW-1185">Reference proteome</keyword>
<dbReference type="InterPro" id="IPR044946">
    <property type="entry name" value="Restrct_endonuc_typeI_TRD_sf"/>
</dbReference>
<proteinExistence type="inferred from homology"/>
<feature type="domain" description="Type I restriction modification DNA specificity" evidence="5">
    <location>
        <begin position="190"/>
        <end position="360"/>
    </location>
</feature>
<keyword evidence="4" id="KW-0175">Coiled coil</keyword>
<dbReference type="SUPFAM" id="SSF116734">
    <property type="entry name" value="DNA methylase specificity domain"/>
    <property type="match status" value="2"/>
</dbReference>
<name>A0A419V5N2_9BACL</name>
<dbReference type="PANTHER" id="PTHR30408">
    <property type="entry name" value="TYPE-1 RESTRICTION ENZYME ECOKI SPECIFICITY PROTEIN"/>
    <property type="match status" value="1"/>
</dbReference>
<dbReference type="PANTHER" id="PTHR30408:SF12">
    <property type="entry name" value="TYPE I RESTRICTION ENZYME MJAVIII SPECIFICITY SUBUNIT"/>
    <property type="match status" value="1"/>
</dbReference>
<dbReference type="EMBL" id="RAPK01000007">
    <property type="protein sequence ID" value="RKD75259.1"/>
    <property type="molecule type" value="Genomic_DNA"/>
</dbReference>
<keyword evidence="3" id="KW-0238">DNA-binding</keyword>
<protein>
    <submittedName>
        <fullName evidence="6">Type I restriction enzyme S subunit</fullName>
    </submittedName>
</protein>
<evidence type="ECO:0000256" key="4">
    <source>
        <dbReference type="SAM" id="Coils"/>
    </source>
</evidence>
<evidence type="ECO:0000256" key="3">
    <source>
        <dbReference type="ARBA" id="ARBA00023125"/>
    </source>
</evidence>
<sequence length="386" mass="43159">MSEWRKVQLGEVLKITSGKSKPLKNLQPYSKKNPYPVYGGNGINGYTNEFLIEKEAIVIGRVGEYCGVVHKTKGPSWVTDNALFSKEFIIKTDLKFISYLLKYHDLGKLRSQSGQPLVSQKPIYNYEINLPLLNEQKKIAAILTSVDNAIEKTEAIIKQAEKVKKGLMQQLLTKGIGHTKFKQTEIGEIPKEWEFVKLGDITTLTMGQSPKGDSYNNIGVGIPLLNGPTEFGKVNPKVIQWTNKPTKICKESDILLTVRGSSTGRMNVADKEYCIGRGLAAITALRGITDQNFIMYHIQKLATTILSQSTGSTFPNIDKQRLSNLFIPLPKLKEQIKIANILYTADNKIKIEGNKLLQLQNLKKSLMQVLLTGKVRVKVNELEAVK</sequence>
<reference evidence="6 7" key="1">
    <citation type="submission" date="2018-09" db="EMBL/GenBank/DDBJ databases">
        <title>Genomic Encyclopedia of Archaeal and Bacterial Type Strains, Phase II (KMG-II): from individual species to whole genera.</title>
        <authorList>
            <person name="Goeker M."/>
        </authorList>
    </citation>
    <scope>NUCLEOTIDE SEQUENCE [LARGE SCALE GENOMIC DNA]</scope>
    <source>
        <strain evidence="6 7">DSM 17008</strain>
    </source>
</reference>
<accession>A0A419V5N2</accession>
<dbReference type="CDD" id="cd17266">
    <property type="entry name" value="RMtype1_S_Sau1132ORF3780P-TRD2-CR2_like"/>
    <property type="match status" value="1"/>
</dbReference>
<dbReference type="InterPro" id="IPR052021">
    <property type="entry name" value="Type-I_RS_S_subunit"/>
</dbReference>
<feature type="domain" description="Type I restriction modification DNA specificity" evidence="5">
    <location>
        <begin position="1"/>
        <end position="161"/>
    </location>
</feature>
<dbReference type="Pfam" id="PF01420">
    <property type="entry name" value="Methylase_S"/>
    <property type="match status" value="2"/>
</dbReference>
<comment type="similarity">
    <text evidence="1">Belongs to the type-I restriction system S methylase family.</text>
</comment>
<evidence type="ECO:0000256" key="2">
    <source>
        <dbReference type="ARBA" id="ARBA00022747"/>
    </source>
</evidence>
<dbReference type="OrthoDB" id="9811611at2"/>
<evidence type="ECO:0000313" key="6">
    <source>
        <dbReference type="EMBL" id="RKD75259.1"/>
    </source>
</evidence>
<feature type="coiled-coil region" evidence="4">
    <location>
        <begin position="143"/>
        <end position="170"/>
    </location>
</feature>
<dbReference type="Proteomes" id="UP000285120">
    <property type="component" value="Unassembled WGS sequence"/>
</dbReference>
<organism evidence="6 7">
    <name type="scientific">Sinobaca qinghaiensis</name>
    <dbReference type="NCBI Taxonomy" id="342944"/>
    <lineage>
        <taxon>Bacteria</taxon>
        <taxon>Bacillati</taxon>
        <taxon>Bacillota</taxon>
        <taxon>Bacilli</taxon>
        <taxon>Bacillales</taxon>
        <taxon>Sporolactobacillaceae</taxon>
        <taxon>Sinobaca</taxon>
    </lineage>
</organism>
<keyword evidence="2" id="KW-0680">Restriction system</keyword>
<comment type="caution">
    <text evidence="6">The sequence shown here is derived from an EMBL/GenBank/DDBJ whole genome shotgun (WGS) entry which is preliminary data.</text>
</comment>
<evidence type="ECO:0000259" key="5">
    <source>
        <dbReference type="Pfam" id="PF01420"/>
    </source>
</evidence>
<dbReference type="GO" id="GO:0009307">
    <property type="term" value="P:DNA restriction-modification system"/>
    <property type="evidence" value="ECO:0007669"/>
    <property type="project" value="UniProtKB-KW"/>
</dbReference>